<dbReference type="PROSITE" id="PS50853">
    <property type="entry name" value="FN3"/>
    <property type="match status" value="1"/>
</dbReference>
<dbReference type="PANTHER" id="PTHR40088:SF1">
    <property type="entry name" value="PECTATE LYASE PEL9"/>
    <property type="match status" value="1"/>
</dbReference>
<dbReference type="InterPro" id="IPR006626">
    <property type="entry name" value="PbH1"/>
</dbReference>
<dbReference type="InterPro" id="IPR036116">
    <property type="entry name" value="FN3_sf"/>
</dbReference>
<comment type="similarity">
    <text evidence="8">Belongs to the polysaccharide lyase 9 family.</text>
</comment>
<organism evidence="11 12">
    <name type="scientific">[Clostridium] fimetarium</name>
    <dbReference type="NCBI Taxonomy" id="99656"/>
    <lineage>
        <taxon>Bacteria</taxon>
        <taxon>Bacillati</taxon>
        <taxon>Bacillota</taxon>
        <taxon>Clostridia</taxon>
        <taxon>Lachnospirales</taxon>
        <taxon>Lachnospiraceae</taxon>
    </lineage>
</organism>
<dbReference type="EMBL" id="FOJI01000002">
    <property type="protein sequence ID" value="SEV92964.1"/>
    <property type="molecule type" value="Genomic_DNA"/>
</dbReference>
<keyword evidence="6" id="KW-0106">Calcium</keyword>
<evidence type="ECO:0000256" key="6">
    <source>
        <dbReference type="ARBA" id="ARBA00022837"/>
    </source>
</evidence>
<evidence type="ECO:0000256" key="7">
    <source>
        <dbReference type="ARBA" id="ARBA00023239"/>
    </source>
</evidence>
<gene>
    <name evidence="11" type="ORF">SAMN05421659_102195</name>
</gene>
<sequence>MKVKMKNRVLAIIMATLMIVGLIPLEFMPTKVQAASGATETFVLDANELAPTLFGTIGTAIAADTNVGTSGFFTLASAGGKMKMVALSPSLTNGSTSYSQALQLTGAGSKTSGQACIKITTTQTARITVCADAKSTSASSFEYRKTTDSAFTTGDVLSATAITKNVVELPAGDYYIAGSNGANIFNITVEYNPTVETVTPWADVATPVINNVTTDSEGNFVVNYAAVIDSLKGAEILNISMLENGHEVATQTVKAQLAQATFSPLWSGNYTFVATAQRTGEADKASAVVKYDSYVLAVPKPVITMAQNKGNGTYYIDWINVEDASSYKVEYKAAGASVYTVAADNITTADYTFNGLTVGTTYTIKVTATRNSDNYISYYTKDVTVTANAQQQWYLATVGSEQATVATITDATGTANNYSLASTTPADLKEVTSVANTSGKISMAGQTSGKISDDEDGFSYYFTNINPNTENFSLAATFKITDTSLTPDNQTGFGIIATDMLGINFYGPADIYHKYINSVSNLLYSSTGKFLGLRSVTGYEGVNTSLADGVTRTKTESRYANTTGDFSVGTTYIFTLEKTNDAFVAKLNGETLSNADTSILSVQEDGSICVGVMVSRKISVEVSNMTFTTSLSTGVSGGSTGVEKVTPSATIYSSLTCGASTYEYIYQPNVAGTVKVTAPTGEVIYNKAVTAAQVVKINVPISVGQNTITAVLTPTASQNITSVADVTKSITVERKTYGVEGETMIVSPSGTLEGAGTEASPLDIATAVKYAQPGQTILLKNGTYSGSGVTIARSVSGTADKNITMTAESVGGVVFNGIGLTVMGSYWHIYGIEVKNATSAGIQVAGNYNTIDMCIVHGSTNSGVQISRLGSAENAAGINDLLWPSYNLIKNCESYDNCDAGRNDADGFAAKLTCGEGNQFFGCISHNNIDDGWDLYAKTISGEIGAVTIENCVAYSNGWLTTDNVTAVGYVYGEGNGFKLGGSYMKGGHVLKNCISFNNGAKGITSNSCPDCQVIDCTSFNNSVKTAEEAYSIGLNTKDMNVKEWVVKGLISMSTKTLTSLEDLIPFSLHSENNYLYNGKTSYNNQGVEALTTWFENTNVTVLPARNVNGTINMHGLLTLNATAPANSGARLDITSAAAISVQPSLTAIVGTQVIVENADYSAVTAAVAAAGQLTAAEYKDFSAVTAAVNAVQSGLKVTEQAKVTAMAKAITDAIATLTKVEKPADIIVNDNQNTTASNETVSNVNQSNESTSNVSVTVATGDKTPIIAIFCLCIFSAGVMITVVGKRKKKQIRS</sequence>
<keyword evidence="5" id="KW-0732">Signal</keyword>
<evidence type="ECO:0000256" key="5">
    <source>
        <dbReference type="ARBA" id="ARBA00022729"/>
    </source>
</evidence>
<dbReference type="GO" id="GO:0016837">
    <property type="term" value="F:carbon-oxygen lyase activity, acting on polysaccharides"/>
    <property type="evidence" value="ECO:0007669"/>
    <property type="project" value="TreeGrafter"/>
</dbReference>
<accession>A0A1I0MWY3</accession>
<dbReference type="PANTHER" id="PTHR40088">
    <property type="entry name" value="PECTATE LYASE (EUROFUNG)"/>
    <property type="match status" value="1"/>
</dbReference>
<feature type="domain" description="Fibronectin type-III" evidence="10">
    <location>
        <begin position="298"/>
        <end position="390"/>
    </location>
</feature>
<reference evidence="11 12" key="1">
    <citation type="submission" date="2016-10" db="EMBL/GenBank/DDBJ databases">
        <authorList>
            <person name="de Groot N.N."/>
        </authorList>
    </citation>
    <scope>NUCLEOTIDE SEQUENCE [LARGE SCALE GENOMIC DNA]</scope>
    <source>
        <strain evidence="11 12">DSM 9179</strain>
    </source>
</reference>
<dbReference type="CDD" id="cd00063">
    <property type="entry name" value="FN3"/>
    <property type="match status" value="1"/>
</dbReference>
<dbReference type="GO" id="GO:0046872">
    <property type="term" value="F:metal ion binding"/>
    <property type="evidence" value="ECO:0007669"/>
    <property type="project" value="UniProtKB-KW"/>
</dbReference>
<dbReference type="Gene3D" id="1.20.1270.90">
    <property type="entry name" value="AF1782-like"/>
    <property type="match status" value="1"/>
</dbReference>
<evidence type="ECO:0000256" key="8">
    <source>
        <dbReference type="ARBA" id="ARBA00038263"/>
    </source>
</evidence>
<evidence type="ECO:0000313" key="11">
    <source>
        <dbReference type="EMBL" id="SEV92964.1"/>
    </source>
</evidence>
<evidence type="ECO:0000256" key="1">
    <source>
        <dbReference type="ARBA" id="ARBA00001913"/>
    </source>
</evidence>
<dbReference type="SUPFAM" id="SSF49265">
    <property type="entry name" value="Fibronectin type III"/>
    <property type="match status" value="1"/>
</dbReference>
<keyword evidence="12" id="KW-1185">Reference proteome</keyword>
<proteinExistence type="inferred from homology"/>
<dbReference type="RefSeq" id="WP_092450582.1">
    <property type="nucleotide sequence ID" value="NZ_FOJI01000002.1"/>
</dbReference>
<evidence type="ECO:0000256" key="3">
    <source>
        <dbReference type="ARBA" id="ARBA00022525"/>
    </source>
</evidence>
<dbReference type="GO" id="GO:0005576">
    <property type="term" value="C:extracellular region"/>
    <property type="evidence" value="ECO:0007669"/>
    <property type="project" value="UniProtKB-SubCell"/>
</dbReference>
<keyword evidence="9" id="KW-0472">Membrane</keyword>
<dbReference type="Gene3D" id="2.60.40.10">
    <property type="entry name" value="Immunoglobulins"/>
    <property type="match status" value="1"/>
</dbReference>
<keyword evidence="4" id="KW-0479">Metal-binding</keyword>
<keyword evidence="7" id="KW-0456">Lyase</keyword>
<name>A0A1I0MWY3_9FIRM</name>
<dbReference type="InterPro" id="IPR052052">
    <property type="entry name" value="Polysaccharide_Lyase_9"/>
</dbReference>
<dbReference type="InterPro" id="IPR012334">
    <property type="entry name" value="Pectin_lyas_fold"/>
</dbReference>
<dbReference type="SUPFAM" id="SSF51126">
    <property type="entry name" value="Pectin lyase-like"/>
    <property type="match status" value="1"/>
</dbReference>
<dbReference type="InterPro" id="IPR003961">
    <property type="entry name" value="FN3_dom"/>
</dbReference>
<dbReference type="Pfam" id="PF25849">
    <property type="entry name" value="PelX_N"/>
    <property type="match status" value="1"/>
</dbReference>
<dbReference type="InterPro" id="IPR013783">
    <property type="entry name" value="Ig-like_fold"/>
</dbReference>
<keyword evidence="9" id="KW-0812">Transmembrane</keyword>
<dbReference type="Pfam" id="PF25850">
    <property type="entry name" value="PelX_Ig"/>
    <property type="match status" value="1"/>
</dbReference>
<dbReference type="STRING" id="99656.SAMN05421659_102195"/>
<protein>
    <recommendedName>
        <fullName evidence="10">Fibronectin type-III domain-containing protein</fullName>
    </recommendedName>
</protein>
<dbReference type="InterPro" id="IPR011050">
    <property type="entry name" value="Pectin_lyase_fold/virulence"/>
</dbReference>
<keyword evidence="9" id="KW-1133">Transmembrane helix</keyword>
<comment type="subcellular location">
    <subcellularLocation>
        <location evidence="2">Secreted</location>
    </subcellularLocation>
</comment>
<evidence type="ECO:0000313" key="12">
    <source>
        <dbReference type="Proteomes" id="UP000199701"/>
    </source>
</evidence>
<dbReference type="Gene3D" id="2.160.20.10">
    <property type="entry name" value="Single-stranded right-handed beta-helix, Pectin lyase-like"/>
    <property type="match status" value="1"/>
</dbReference>
<dbReference type="SMART" id="SM00710">
    <property type="entry name" value="PbH1"/>
    <property type="match status" value="8"/>
</dbReference>
<evidence type="ECO:0000256" key="2">
    <source>
        <dbReference type="ARBA" id="ARBA00004613"/>
    </source>
</evidence>
<evidence type="ECO:0000256" key="4">
    <source>
        <dbReference type="ARBA" id="ARBA00022723"/>
    </source>
</evidence>
<evidence type="ECO:0000256" key="9">
    <source>
        <dbReference type="SAM" id="Phobius"/>
    </source>
</evidence>
<comment type="cofactor">
    <cofactor evidence="1">
        <name>Ca(2+)</name>
        <dbReference type="ChEBI" id="CHEBI:29108"/>
    </cofactor>
</comment>
<dbReference type="OrthoDB" id="8660908at2"/>
<dbReference type="InterPro" id="IPR058953">
    <property type="entry name" value="PelX-like_N"/>
</dbReference>
<dbReference type="InterPro" id="IPR058863">
    <property type="entry name" value="PelX-like_Ig"/>
</dbReference>
<evidence type="ECO:0000259" key="10">
    <source>
        <dbReference type="PROSITE" id="PS50853"/>
    </source>
</evidence>
<keyword evidence="3" id="KW-0964">Secreted</keyword>
<feature type="transmembrane region" description="Helical" evidence="9">
    <location>
        <begin position="1267"/>
        <end position="1286"/>
    </location>
</feature>
<dbReference type="Proteomes" id="UP000199701">
    <property type="component" value="Unassembled WGS sequence"/>
</dbReference>